<dbReference type="EMBL" id="MCFH01000021">
    <property type="protein sequence ID" value="ORX50326.1"/>
    <property type="molecule type" value="Genomic_DNA"/>
</dbReference>
<dbReference type="Gene3D" id="3.40.50.1000">
    <property type="entry name" value="HAD superfamily/HAD-like"/>
    <property type="match status" value="1"/>
</dbReference>
<reference evidence="1 2" key="1">
    <citation type="submission" date="2016-08" db="EMBL/GenBank/DDBJ databases">
        <title>Genomes of anaerobic fungi encode conserved fungal cellulosomes for biomass hydrolysis.</title>
        <authorList>
            <consortium name="DOE Joint Genome Institute"/>
            <person name="Haitjema C.H."/>
            <person name="Gilmore S.P."/>
            <person name="Henske J.K."/>
            <person name="Solomon K.V."/>
            <person name="De Groot R."/>
            <person name="Kuo A."/>
            <person name="Mondo S.J."/>
            <person name="Salamov A.A."/>
            <person name="Labutti K."/>
            <person name="Zhao Z."/>
            <person name="Chiniquy J."/>
            <person name="Barry K."/>
            <person name="Brewer H.M."/>
            <person name="Purvine S.O."/>
            <person name="Wright A.T."/>
            <person name="Boxma B."/>
            <person name="Van Alen T."/>
            <person name="Hackstein J.H."/>
            <person name="Baker S.E."/>
            <person name="Grigoriev I.V."/>
            <person name="O'Malley M.A."/>
        </authorList>
    </citation>
    <scope>NUCLEOTIDE SEQUENCE [LARGE SCALE GENOMIC DNA]</scope>
    <source>
        <strain evidence="2">finn</strain>
    </source>
</reference>
<dbReference type="InterPro" id="IPR023214">
    <property type="entry name" value="HAD_sf"/>
</dbReference>
<dbReference type="AlphaFoldDB" id="A0A1Y1VAB6"/>
<dbReference type="InterPro" id="IPR023198">
    <property type="entry name" value="PGP-like_dom2"/>
</dbReference>
<dbReference type="SFLD" id="SFLDS00003">
    <property type="entry name" value="Haloacid_Dehalogenase"/>
    <property type="match status" value="1"/>
</dbReference>
<name>A0A1Y1VAB6_9FUNG</name>
<gene>
    <name evidence="1" type="ORF">BCR36DRAFT_583449</name>
</gene>
<dbReference type="GO" id="GO:0005829">
    <property type="term" value="C:cytosol"/>
    <property type="evidence" value="ECO:0007669"/>
    <property type="project" value="TreeGrafter"/>
</dbReference>
<dbReference type="GO" id="GO:0008967">
    <property type="term" value="F:phosphoglycolate phosphatase activity"/>
    <property type="evidence" value="ECO:0007669"/>
    <property type="project" value="TreeGrafter"/>
</dbReference>
<dbReference type="Gene3D" id="1.10.150.240">
    <property type="entry name" value="Putative phosphatase, domain 2"/>
    <property type="match status" value="1"/>
</dbReference>
<organism evidence="1 2">
    <name type="scientific">Piromyces finnis</name>
    <dbReference type="NCBI Taxonomy" id="1754191"/>
    <lineage>
        <taxon>Eukaryota</taxon>
        <taxon>Fungi</taxon>
        <taxon>Fungi incertae sedis</taxon>
        <taxon>Chytridiomycota</taxon>
        <taxon>Chytridiomycota incertae sedis</taxon>
        <taxon>Neocallimastigomycetes</taxon>
        <taxon>Neocallimastigales</taxon>
        <taxon>Neocallimastigaceae</taxon>
        <taxon>Piromyces</taxon>
    </lineage>
</organism>
<dbReference type="OrthoDB" id="40579at2759"/>
<dbReference type="NCBIfam" id="TIGR01549">
    <property type="entry name" value="HAD-SF-IA-v1"/>
    <property type="match status" value="1"/>
</dbReference>
<dbReference type="PANTHER" id="PTHR43434">
    <property type="entry name" value="PHOSPHOGLYCOLATE PHOSPHATASE"/>
    <property type="match status" value="1"/>
</dbReference>
<dbReference type="Proteomes" id="UP000193719">
    <property type="component" value="Unassembled WGS sequence"/>
</dbReference>
<dbReference type="STRING" id="1754191.A0A1Y1VAB6"/>
<protein>
    <submittedName>
        <fullName evidence="1">Phosphoglycolate phosphatase, bacterial</fullName>
    </submittedName>
</protein>
<dbReference type="InterPro" id="IPR036412">
    <property type="entry name" value="HAD-like_sf"/>
</dbReference>
<accession>A0A1Y1VAB6</accession>
<evidence type="ECO:0000313" key="2">
    <source>
        <dbReference type="Proteomes" id="UP000193719"/>
    </source>
</evidence>
<proteinExistence type="predicted"/>
<reference evidence="1 2" key="2">
    <citation type="submission" date="2016-08" db="EMBL/GenBank/DDBJ databases">
        <title>Pervasive Adenine N6-methylation of Active Genes in Fungi.</title>
        <authorList>
            <consortium name="DOE Joint Genome Institute"/>
            <person name="Mondo S.J."/>
            <person name="Dannebaum R.O."/>
            <person name="Kuo R.C."/>
            <person name="Labutti K."/>
            <person name="Haridas S."/>
            <person name="Kuo A."/>
            <person name="Salamov A."/>
            <person name="Ahrendt S.R."/>
            <person name="Lipzen A."/>
            <person name="Sullivan W."/>
            <person name="Andreopoulos W.B."/>
            <person name="Clum A."/>
            <person name="Lindquist E."/>
            <person name="Daum C."/>
            <person name="Ramamoorthy G.K."/>
            <person name="Gryganskyi A."/>
            <person name="Culley D."/>
            <person name="Magnuson J.K."/>
            <person name="James T.Y."/>
            <person name="O'Malley M.A."/>
            <person name="Stajich J.E."/>
            <person name="Spatafora J.W."/>
            <person name="Visel A."/>
            <person name="Grigoriev I.V."/>
        </authorList>
    </citation>
    <scope>NUCLEOTIDE SEQUENCE [LARGE SCALE GENOMIC DNA]</scope>
    <source>
        <strain evidence="2">finn</strain>
    </source>
</reference>
<dbReference type="InterPro" id="IPR006439">
    <property type="entry name" value="HAD-SF_hydro_IA"/>
</dbReference>
<dbReference type="InterPro" id="IPR050155">
    <property type="entry name" value="HAD-like_hydrolase_sf"/>
</dbReference>
<keyword evidence="2" id="KW-1185">Reference proteome</keyword>
<dbReference type="SFLD" id="SFLDG01129">
    <property type="entry name" value="C1.5:_HAD__Beta-PGM__Phosphata"/>
    <property type="match status" value="1"/>
</dbReference>
<comment type="caution">
    <text evidence="1">The sequence shown here is derived from an EMBL/GenBank/DDBJ whole genome shotgun (WGS) entry which is preliminary data.</text>
</comment>
<dbReference type="InterPro" id="IPR041492">
    <property type="entry name" value="HAD_2"/>
</dbReference>
<dbReference type="PANTHER" id="PTHR43434:SF1">
    <property type="entry name" value="PHOSPHOGLYCOLATE PHOSPHATASE"/>
    <property type="match status" value="1"/>
</dbReference>
<sequence length="234" mass="26690">MITTVIFDLDGTLTNSIKDLADACNHALTVLNYPIRTIDEYYKFVGNGVMVLFERCLPDGHKTPENVESMKNEFRKYYSEHLLDNTIPYDGINELLEALINENKKRKNNGVPDKELLKLAILTNKPDNFAHIIVNKLFPNIFDIIYGSREGHERKPSPEVIDIILKDFNREKDPKESAVMIGDSNVDIFTAQNAKIHSIGCSWGFRGEEELVTAGAEFIAHKPIEIYDFIQKMN</sequence>
<dbReference type="Pfam" id="PF13419">
    <property type="entry name" value="HAD_2"/>
    <property type="match status" value="1"/>
</dbReference>
<evidence type="ECO:0000313" key="1">
    <source>
        <dbReference type="EMBL" id="ORX50326.1"/>
    </source>
</evidence>
<dbReference type="GO" id="GO:0006281">
    <property type="term" value="P:DNA repair"/>
    <property type="evidence" value="ECO:0007669"/>
    <property type="project" value="TreeGrafter"/>
</dbReference>
<dbReference type="SUPFAM" id="SSF56784">
    <property type="entry name" value="HAD-like"/>
    <property type="match status" value="1"/>
</dbReference>